<dbReference type="InterPro" id="IPR042099">
    <property type="entry name" value="ANL_N_sf"/>
</dbReference>
<dbReference type="Pfam" id="PF23562">
    <property type="entry name" value="AMP-binding_C_3"/>
    <property type="match status" value="1"/>
</dbReference>
<evidence type="ECO:0000259" key="3">
    <source>
        <dbReference type="Pfam" id="PF00501"/>
    </source>
</evidence>
<protein>
    <submittedName>
        <fullName evidence="4">Acyl-CoA synthetase</fullName>
    </submittedName>
</protein>
<organism evidence="4 5">
    <name type="scientific">Simplicispira suum</name>
    <dbReference type="NCBI Taxonomy" id="2109915"/>
    <lineage>
        <taxon>Bacteria</taxon>
        <taxon>Pseudomonadati</taxon>
        <taxon>Pseudomonadota</taxon>
        <taxon>Betaproteobacteria</taxon>
        <taxon>Burkholderiales</taxon>
        <taxon>Comamonadaceae</taxon>
        <taxon>Simplicispira</taxon>
    </lineage>
</organism>
<gene>
    <name evidence="4" type="ORF">C6571_14810</name>
</gene>
<dbReference type="GO" id="GO:0016020">
    <property type="term" value="C:membrane"/>
    <property type="evidence" value="ECO:0007669"/>
    <property type="project" value="TreeGrafter"/>
</dbReference>
<dbReference type="PANTHER" id="PTHR43272">
    <property type="entry name" value="LONG-CHAIN-FATTY-ACID--COA LIGASE"/>
    <property type="match status" value="1"/>
</dbReference>
<keyword evidence="2" id="KW-0067">ATP-binding</keyword>
<keyword evidence="1" id="KW-0547">Nucleotide-binding</keyword>
<name>A0A2S0N2L3_9BURK</name>
<reference evidence="4 5" key="1">
    <citation type="submission" date="2018-03" db="EMBL/GenBank/DDBJ databases">
        <title>Genome sequencing of Simplicispira sp.</title>
        <authorList>
            <person name="Kim S.-J."/>
            <person name="Heo J."/>
            <person name="Kwon S.-W."/>
        </authorList>
    </citation>
    <scope>NUCLEOTIDE SEQUENCE [LARGE SCALE GENOMIC DNA]</scope>
    <source>
        <strain evidence="4 5">SC1-8</strain>
    </source>
</reference>
<evidence type="ECO:0000256" key="1">
    <source>
        <dbReference type="ARBA" id="ARBA00022741"/>
    </source>
</evidence>
<accession>A0A2S0N2L3</accession>
<dbReference type="Proteomes" id="UP000239326">
    <property type="component" value="Chromosome"/>
</dbReference>
<dbReference type="KEGG" id="simp:C6571_14810"/>
<dbReference type="GO" id="GO:0005524">
    <property type="term" value="F:ATP binding"/>
    <property type="evidence" value="ECO:0007669"/>
    <property type="project" value="UniProtKB-KW"/>
</dbReference>
<evidence type="ECO:0000256" key="2">
    <source>
        <dbReference type="ARBA" id="ARBA00022840"/>
    </source>
</evidence>
<dbReference type="Pfam" id="PF00501">
    <property type="entry name" value="AMP-binding"/>
    <property type="match status" value="1"/>
</dbReference>
<dbReference type="AlphaFoldDB" id="A0A2S0N2L3"/>
<dbReference type="SUPFAM" id="SSF56801">
    <property type="entry name" value="Acetyl-CoA synthetase-like"/>
    <property type="match status" value="1"/>
</dbReference>
<dbReference type="InterPro" id="IPR000873">
    <property type="entry name" value="AMP-dep_synth/lig_dom"/>
</dbReference>
<sequence length="648" mass="71901">MMPLATLPQLLMENARVRPTEAAQRQKKRGIWREYTWAEVASQVLSVASAFERFGVGQDDSVLVVGDNEPEHVWAQLAVQCVGARAVSLYPDISGAELEHVAADSGARFAVAQGQEQIDKLLTCKLEKPLRKLVYWKQDGMWSYSDDRLVNFFDLTAGGDIGETVKARIERGTPDDIACLAYTSGTTSMPKGVICSHRYLLDNAARLQAAVQLQPGDSYLSYTPFAWATEQYLGVALAVALPLVVHFPERPDQVPEAIREIAPHFLVFGSRQWEALASQVRTRMLDAGPLRQRFFNSVLDLADQLEARRRDGKAKFTDEFLRRCLDYVAIHGVRDQLGLTRVRTALLGGSAMAPEAFAFFHALRVPLRNAYGCSEYGVVMGHVGHEVRVESIGALLPVEEQFGPKLEAQVSASGELEIRGGSGFSGYWNAPEKTAEKWRDGWFQTGDVVSRNGDDFIYIDRVQDMRTLSEGSTFSPQFLEVRLRFSPYVKDVLVIGDESRPFVVALINIDGAALSQWAESQKISFGGYPDLSQHPRVVELIGAEIGKVNGLLPASAQIRRFANFPKELDPDEGELTRTRKLKREVVQARYGKLIDALYDGGTSHHLSIDVTLQDGRKGIFAWDVTLRDAGASINKHKTSAARRDEVTT</sequence>
<dbReference type="RefSeq" id="WP_106447366.1">
    <property type="nucleotide sequence ID" value="NZ_CP027669.1"/>
</dbReference>
<evidence type="ECO:0000313" key="5">
    <source>
        <dbReference type="Proteomes" id="UP000239326"/>
    </source>
</evidence>
<dbReference type="PROSITE" id="PS00455">
    <property type="entry name" value="AMP_BINDING"/>
    <property type="match status" value="1"/>
</dbReference>
<feature type="domain" description="AMP-dependent synthetase/ligase" evidence="3">
    <location>
        <begin position="14"/>
        <end position="428"/>
    </location>
</feature>
<dbReference type="GO" id="GO:0004467">
    <property type="term" value="F:long-chain fatty acid-CoA ligase activity"/>
    <property type="evidence" value="ECO:0007669"/>
    <property type="project" value="TreeGrafter"/>
</dbReference>
<evidence type="ECO:0000313" key="4">
    <source>
        <dbReference type="EMBL" id="AVO42389.1"/>
    </source>
</evidence>
<dbReference type="Gene3D" id="3.40.50.12780">
    <property type="entry name" value="N-terminal domain of ligase-like"/>
    <property type="match status" value="1"/>
</dbReference>
<dbReference type="PANTHER" id="PTHR43272:SF33">
    <property type="entry name" value="AMP-BINDING DOMAIN-CONTAINING PROTEIN-RELATED"/>
    <property type="match status" value="1"/>
</dbReference>
<dbReference type="OrthoDB" id="9766486at2"/>
<keyword evidence="5" id="KW-1185">Reference proteome</keyword>
<dbReference type="EMBL" id="CP027669">
    <property type="protein sequence ID" value="AVO42389.1"/>
    <property type="molecule type" value="Genomic_DNA"/>
</dbReference>
<dbReference type="InterPro" id="IPR020845">
    <property type="entry name" value="AMP-binding_CS"/>
</dbReference>
<proteinExistence type="predicted"/>